<sequence>MVDDWVIKTMYATKRRRKNTKMVTNQLTEVGYKVECGTGNTKSNPSKRHRERLNAELEHLASLLPFEQSVIAKLDKLSILRLAVSYLRMKGYFQVYPLPLLFLLLLLLFFTHQHKKRPSINQQKQQQQKQLWQHCVRAIFRFEKPVYSKGDGGGETDCLNRCFHLFPISPSFPSLAQPRQPHAN</sequence>
<keyword evidence="8" id="KW-0675">Receptor</keyword>
<reference evidence="8 9" key="1">
    <citation type="journal article" date="2013" name="Nat. Genet.">
        <title>The genome of the hydatid tapeworm Echinococcus granulosus.</title>
        <authorList>
            <person name="Zheng H."/>
            <person name="Zhang W."/>
            <person name="Zhang L."/>
            <person name="Zhang Z."/>
            <person name="Li J."/>
            <person name="Lu G."/>
            <person name="Zhu Y."/>
            <person name="Wang Y."/>
            <person name="Huang Y."/>
            <person name="Liu J."/>
            <person name="Kang H."/>
            <person name="Chen J."/>
            <person name="Wang L."/>
            <person name="Chen A."/>
            <person name="Yu S."/>
            <person name="Gao Z."/>
            <person name="Jin L."/>
            <person name="Gu W."/>
            <person name="Wang Z."/>
            <person name="Zhao L."/>
            <person name="Shi B."/>
            <person name="Wen H."/>
            <person name="Lin R."/>
            <person name="Jones M.K."/>
            <person name="Brejova B."/>
            <person name="Vinar T."/>
            <person name="Zhao G."/>
            <person name="McManus D.P."/>
            <person name="Chen Z."/>
            <person name="Zhou Y."/>
            <person name="Wang S."/>
        </authorList>
    </citation>
    <scope>NUCLEOTIDE SEQUENCE [LARGE SCALE GENOMIC DNA]</scope>
</reference>
<evidence type="ECO:0000256" key="1">
    <source>
        <dbReference type="ARBA" id="ARBA00004123"/>
    </source>
</evidence>
<dbReference type="KEGG" id="egl:EGR_02258"/>
<organism evidence="8 9">
    <name type="scientific">Echinococcus granulosus</name>
    <name type="common">Hydatid tapeworm</name>
    <dbReference type="NCBI Taxonomy" id="6210"/>
    <lineage>
        <taxon>Eukaryota</taxon>
        <taxon>Metazoa</taxon>
        <taxon>Spiralia</taxon>
        <taxon>Lophotrochozoa</taxon>
        <taxon>Platyhelminthes</taxon>
        <taxon>Cestoda</taxon>
        <taxon>Eucestoda</taxon>
        <taxon>Cyclophyllidea</taxon>
        <taxon>Taeniidae</taxon>
        <taxon>Echinococcus</taxon>
        <taxon>Echinococcus granulosus group</taxon>
    </lineage>
</organism>
<keyword evidence="5" id="KW-0539">Nucleus</keyword>
<dbReference type="PROSITE" id="PS50888">
    <property type="entry name" value="BHLH"/>
    <property type="match status" value="1"/>
</dbReference>
<keyword evidence="2" id="KW-0805">Transcription regulation</keyword>
<keyword evidence="6" id="KW-1133">Transmembrane helix</keyword>
<dbReference type="AlphaFoldDB" id="W6UWF4"/>
<accession>W6UWF4</accession>
<dbReference type="InterPro" id="IPR039091">
    <property type="entry name" value="AHR/AHRR"/>
</dbReference>
<feature type="domain" description="BHLH" evidence="7">
    <location>
        <begin position="37"/>
        <end position="90"/>
    </location>
</feature>
<keyword evidence="9" id="KW-1185">Reference proteome</keyword>
<dbReference type="GO" id="GO:0004879">
    <property type="term" value="F:nuclear receptor activity"/>
    <property type="evidence" value="ECO:0007669"/>
    <property type="project" value="TreeGrafter"/>
</dbReference>
<dbReference type="GO" id="GO:0006805">
    <property type="term" value="P:xenobiotic metabolic process"/>
    <property type="evidence" value="ECO:0007669"/>
    <property type="project" value="InterPro"/>
</dbReference>
<keyword evidence="6" id="KW-0472">Membrane</keyword>
<feature type="transmembrane region" description="Helical" evidence="6">
    <location>
        <begin position="91"/>
        <end position="110"/>
    </location>
</feature>
<evidence type="ECO:0000313" key="9">
    <source>
        <dbReference type="Proteomes" id="UP000019149"/>
    </source>
</evidence>
<evidence type="ECO:0000256" key="4">
    <source>
        <dbReference type="ARBA" id="ARBA00023163"/>
    </source>
</evidence>
<dbReference type="GeneID" id="36337973"/>
<evidence type="ECO:0000256" key="5">
    <source>
        <dbReference type="ARBA" id="ARBA00023242"/>
    </source>
</evidence>
<dbReference type="Proteomes" id="UP000019149">
    <property type="component" value="Unassembled WGS sequence"/>
</dbReference>
<dbReference type="FunFam" id="4.10.280.10:FF:000041">
    <property type="entry name" value="aryl hydrocarbon receptor repressor"/>
    <property type="match status" value="1"/>
</dbReference>
<dbReference type="GO" id="GO:0046983">
    <property type="term" value="F:protein dimerization activity"/>
    <property type="evidence" value="ECO:0007669"/>
    <property type="project" value="InterPro"/>
</dbReference>
<keyword evidence="6" id="KW-0812">Transmembrane</keyword>
<name>W6UWF4_ECHGR</name>
<dbReference type="GO" id="GO:0034751">
    <property type="term" value="C:aryl hydrocarbon receptor complex"/>
    <property type="evidence" value="ECO:0007669"/>
    <property type="project" value="TreeGrafter"/>
</dbReference>
<dbReference type="GO" id="GO:0000976">
    <property type="term" value="F:transcription cis-regulatory region binding"/>
    <property type="evidence" value="ECO:0007669"/>
    <property type="project" value="TreeGrafter"/>
</dbReference>
<evidence type="ECO:0000256" key="6">
    <source>
        <dbReference type="SAM" id="Phobius"/>
    </source>
</evidence>
<proteinExistence type="predicted"/>
<dbReference type="Gene3D" id="4.10.280.10">
    <property type="entry name" value="Helix-loop-helix DNA-binding domain"/>
    <property type="match status" value="1"/>
</dbReference>
<dbReference type="InterPro" id="IPR036638">
    <property type="entry name" value="HLH_DNA-bd_sf"/>
</dbReference>
<evidence type="ECO:0000313" key="8">
    <source>
        <dbReference type="EMBL" id="EUB62817.1"/>
    </source>
</evidence>
<comment type="caution">
    <text evidence="8">The sequence shown here is derived from an EMBL/GenBank/DDBJ whole genome shotgun (WGS) entry which is preliminary data.</text>
</comment>
<dbReference type="EMBL" id="APAU02000010">
    <property type="protein sequence ID" value="EUB62817.1"/>
    <property type="molecule type" value="Genomic_DNA"/>
</dbReference>
<dbReference type="Pfam" id="PF00010">
    <property type="entry name" value="HLH"/>
    <property type="match status" value="1"/>
</dbReference>
<protein>
    <submittedName>
        <fullName evidence="8">Aryl hydrocarbon receptor repressor</fullName>
    </submittedName>
</protein>
<evidence type="ECO:0000256" key="3">
    <source>
        <dbReference type="ARBA" id="ARBA00023125"/>
    </source>
</evidence>
<dbReference type="PANTHER" id="PTHR10649">
    <property type="entry name" value="ARYL HYDROCARBON RECEPTOR"/>
    <property type="match status" value="1"/>
</dbReference>
<keyword evidence="4" id="KW-0804">Transcription</keyword>
<dbReference type="RefSeq" id="XP_024354013.1">
    <property type="nucleotide sequence ID" value="XM_024491507.1"/>
</dbReference>
<dbReference type="SMART" id="SM00353">
    <property type="entry name" value="HLH"/>
    <property type="match status" value="1"/>
</dbReference>
<dbReference type="SUPFAM" id="SSF47459">
    <property type="entry name" value="HLH, helix-loop-helix DNA-binding domain"/>
    <property type="match status" value="1"/>
</dbReference>
<dbReference type="CTD" id="36337973"/>
<dbReference type="CDD" id="cd19730">
    <property type="entry name" value="bHLH-PAS_spineless_like"/>
    <property type="match status" value="1"/>
</dbReference>
<dbReference type="InterPro" id="IPR011598">
    <property type="entry name" value="bHLH_dom"/>
</dbReference>
<dbReference type="OrthoDB" id="7788762at2759"/>
<keyword evidence="3" id="KW-0238">DNA-binding</keyword>
<evidence type="ECO:0000256" key="2">
    <source>
        <dbReference type="ARBA" id="ARBA00023015"/>
    </source>
</evidence>
<evidence type="ECO:0000259" key="7">
    <source>
        <dbReference type="PROSITE" id="PS50888"/>
    </source>
</evidence>
<gene>
    <name evidence="8" type="ORF">EGR_02258</name>
</gene>
<comment type="subcellular location">
    <subcellularLocation>
        <location evidence="1">Nucleus</location>
    </subcellularLocation>
</comment>
<dbReference type="PANTHER" id="PTHR10649:SF12">
    <property type="entry name" value="SPINELESS, ISOFORM C"/>
    <property type="match status" value="1"/>
</dbReference>
<dbReference type="STRING" id="6210.W6UWF4"/>
<dbReference type="GO" id="GO:0005634">
    <property type="term" value="C:nucleus"/>
    <property type="evidence" value="ECO:0007669"/>
    <property type="project" value="UniProtKB-SubCell"/>
</dbReference>